<feature type="coiled-coil region" evidence="9">
    <location>
        <begin position="252"/>
        <end position="291"/>
    </location>
</feature>
<dbReference type="InterPro" id="IPR005139">
    <property type="entry name" value="PCRF"/>
</dbReference>
<dbReference type="NCBIfam" id="TIGR00019">
    <property type="entry name" value="prfA"/>
    <property type="match status" value="1"/>
</dbReference>
<evidence type="ECO:0000256" key="1">
    <source>
        <dbReference type="ARBA" id="ARBA00002986"/>
    </source>
</evidence>
<feature type="domain" description="Prokaryotic-type class I peptide chain release factors" evidence="10">
    <location>
        <begin position="223"/>
        <end position="239"/>
    </location>
</feature>
<evidence type="ECO:0000256" key="7">
    <source>
        <dbReference type="ARBA" id="ARBA00050039"/>
    </source>
</evidence>
<evidence type="ECO:0000256" key="3">
    <source>
        <dbReference type="ARBA" id="ARBA00010835"/>
    </source>
</evidence>
<dbReference type="InterPro" id="IPR050057">
    <property type="entry name" value="Prokaryotic/Mito_RF"/>
</dbReference>
<evidence type="ECO:0000256" key="4">
    <source>
        <dbReference type="ARBA" id="ARBA00022481"/>
    </source>
</evidence>
<dbReference type="SMART" id="SM00937">
    <property type="entry name" value="PCRF"/>
    <property type="match status" value="1"/>
</dbReference>
<dbReference type="InterPro" id="IPR000352">
    <property type="entry name" value="Pep_chain_release_fac_I"/>
</dbReference>
<dbReference type="InterPro" id="IPR004373">
    <property type="entry name" value="RF-1"/>
</dbReference>
<feature type="coiled-coil region" evidence="9">
    <location>
        <begin position="48"/>
        <end position="91"/>
    </location>
</feature>
<dbReference type="FunFam" id="3.30.160.20:FF:000004">
    <property type="entry name" value="Peptide chain release factor 1"/>
    <property type="match status" value="1"/>
</dbReference>
<keyword evidence="5 8" id="KW-0963">Cytoplasm</keyword>
<organism evidence="11 12">
    <name type="scientific">Caloramator quimbayensis</name>
    <dbReference type="NCBI Taxonomy" id="1147123"/>
    <lineage>
        <taxon>Bacteria</taxon>
        <taxon>Bacillati</taxon>
        <taxon>Bacillota</taxon>
        <taxon>Clostridia</taxon>
        <taxon>Eubacteriales</taxon>
        <taxon>Clostridiaceae</taxon>
        <taxon>Caloramator</taxon>
    </lineage>
</organism>
<evidence type="ECO:0000256" key="5">
    <source>
        <dbReference type="ARBA" id="ARBA00022490"/>
    </source>
</evidence>
<dbReference type="SUPFAM" id="SSF75620">
    <property type="entry name" value="Release factor"/>
    <property type="match status" value="1"/>
</dbReference>
<dbReference type="GO" id="GO:0005829">
    <property type="term" value="C:cytosol"/>
    <property type="evidence" value="ECO:0007669"/>
    <property type="project" value="UniProtKB-ARBA"/>
</dbReference>
<dbReference type="OrthoDB" id="9806673at2"/>
<dbReference type="PANTHER" id="PTHR43804:SF7">
    <property type="entry name" value="LD18447P"/>
    <property type="match status" value="1"/>
</dbReference>
<dbReference type="HAMAP" id="MF_00093">
    <property type="entry name" value="Rel_fac_1"/>
    <property type="match status" value="1"/>
</dbReference>
<dbReference type="Gene3D" id="3.30.160.20">
    <property type="match status" value="1"/>
</dbReference>
<evidence type="ECO:0000256" key="9">
    <source>
        <dbReference type="SAM" id="Coils"/>
    </source>
</evidence>
<comment type="PTM">
    <text evidence="8">Methylated by PrmC. Methylation increases the termination efficiency of RF1.</text>
</comment>
<name>A0A1T4WEX5_9CLOT</name>
<dbReference type="STRING" id="1147123.SAMN05443428_101101"/>
<dbReference type="Proteomes" id="UP000190105">
    <property type="component" value="Unassembled WGS sequence"/>
</dbReference>
<comment type="similarity">
    <text evidence="3 8">Belongs to the prokaryotic/mitochondrial release factor family.</text>
</comment>
<keyword evidence="6 8" id="KW-0648">Protein biosynthesis</keyword>
<feature type="modified residue" description="N5-methylglutamine" evidence="8">
    <location>
        <position position="230"/>
    </location>
</feature>
<dbReference type="PROSITE" id="PS00745">
    <property type="entry name" value="RF_PROK_I"/>
    <property type="match status" value="1"/>
</dbReference>
<dbReference type="InterPro" id="IPR045853">
    <property type="entry name" value="Pep_chain_release_fac_I_sf"/>
</dbReference>
<evidence type="ECO:0000259" key="10">
    <source>
        <dbReference type="PROSITE" id="PS00745"/>
    </source>
</evidence>
<dbReference type="Gene3D" id="6.10.140.1950">
    <property type="match status" value="1"/>
</dbReference>
<dbReference type="FunFam" id="3.30.70.1660:FF:000004">
    <property type="entry name" value="Peptide chain release factor 1"/>
    <property type="match status" value="1"/>
</dbReference>
<sequence length="353" mass="40455">MFDKLDFIEEKYEELSKKISDPEVIADAQLFQRYCKEHNSLEQIVTTYREYKDVVKRIDEDKELLNDKEMKELVEEELKELEEDKVKLEGELKVLLLPKDPNDEKNVFIEIRGGTGGEEAALFAGDLFRMYTRYAERHNYKVEMMSSNPTDLGGFKEVIFMVKGKGAYSRLKYESGVHRVQRVPETEAGGRIHTSASTVAVLPEAEDVEIDINQNDLRIDVYRASGHGGQCVNTTDSAVRITHIPTGLVVTCQDEKSQLKNKEKAMKVLKARLYEMELEKQKSEIAQERKSQVGSGDRSERIRTYNFPQGRVTDHRIGMTLYRLEAFLDGDMDEIIDALITADQAEKLKELGE</sequence>
<dbReference type="EMBL" id="FUYH01000001">
    <property type="protein sequence ID" value="SKA75854.1"/>
    <property type="molecule type" value="Genomic_DNA"/>
</dbReference>
<evidence type="ECO:0000313" key="11">
    <source>
        <dbReference type="EMBL" id="SKA75854.1"/>
    </source>
</evidence>
<keyword evidence="12" id="KW-1185">Reference proteome</keyword>
<proteinExistence type="inferred from homology"/>
<dbReference type="Pfam" id="PF03462">
    <property type="entry name" value="PCRF"/>
    <property type="match status" value="1"/>
</dbReference>
<dbReference type="Gene3D" id="3.30.70.1660">
    <property type="match status" value="1"/>
</dbReference>
<keyword evidence="9" id="KW-0175">Coiled coil</keyword>
<dbReference type="RefSeq" id="WP_078695138.1">
    <property type="nucleotide sequence ID" value="NZ_FUYH01000001.1"/>
</dbReference>
<evidence type="ECO:0000256" key="8">
    <source>
        <dbReference type="HAMAP-Rule" id="MF_00093"/>
    </source>
</evidence>
<dbReference type="GO" id="GO:0016149">
    <property type="term" value="F:translation release factor activity, codon specific"/>
    <property type="evidence" value="ECO:0007669"/>
    <property type="project" value="UniProtKB-UniRule"/>
</dbReference>
<comment type="subcellular location">
    <subcellularLocation>
        <location evidence="2 8">Cytoplasm</location>
    </subcellularLocation>
</comment>
<dbReference type="PANTHER" id="PTHR43804">
    <property type="entry name" value="LD18447P"/>
    <property type="match status" value="1"/>
</dbReference>
<evidence type="ECO:0000313" key="12">
    <source>
        <dbReference type="Proteomes" id="UP000190105"/>
    </source>
</evidence>
<evidence type="ECO:0000256" key="2">
    <source>
        <dbReference type="ARBA" id="ARBA00004496"/>
    </source>
</evidence>
<gene>
    <name evidence="8" type="primary">prfA</name>
    <name evidence="11" type="ORF">SAMN05443428_101101</name>
</gene>
<protein>
    <recommendedName>
        <fullName evidence="7 8">Peptide chain release factor 1</fullName>
        <shortName evidence="8">RF-1</shortName>
    </recommendedName>
</protein>
<dbReference type="Pfam" id="PF00472">
    <property type="entry name" value="RF-1"/>
    <property type="match status" value="1"/>
</dbReference>
<accession>A0A1T4WEX5</accession>
<evidence type="ECO:0000256" key="6">
    <source>
        <dbReference type="ARBA" id="ARBA00022917"/>
    </source>
</evidence>
<comment type="function">
    <text evidence="1 8">Peptide chain release factor 1 directs the termination of translation in response to the peptide chain termination codons UAG and UAA.</text>
</comment>
<dbReference type="AlphaFoldDB" id="A0A1T4WEX5"/>
<dbReference type="NCBIfam" id="NF001859">
    <property type="entry name" value="PRK00591.1"/>
    <property type="match status" value="1"/>
</dbReference>
<keyword evidence="4 8" id="KW-0488">Methylation</keyword>
<reference evidence="12" key="1">
    <citation type="submission" date="2017-02" db="EMBL/GenBank/DDBJ databases">
        <authorList>
            <person name="Varghese N."/>
            <person name="Submissions S."/>
        </authorList>
    </citation>
    <scope>NUCLEOTIDE SEQUENCE [LARGE SCALE GENOMIC DNA]</scope>
    <source>
        <strain evidence="12">USBA 833</strain>
    </source>
</reference>
<dbReference type="FunFam" id="3.30.70.1660:FF:000002">
    <property type="entry name" value="Peptide chain release factor 1"/>
    <property type="match status" value="1"/>
</dbReference>